<organism evidence="1">
    <name type="scientific">viral metagenome</name>
    <dbReference type="NCBI Taxonomy" id="1070528"/>
    <lineage>
        <taxon>unclassified sequences</taxon>
        <taxon>metagenomes</taxon>
        <taxon>organismal metagenomes</taxon>
    </lineage>
</organism>
<reference evidence="1" key="1">
    <citation type="journal article" date="2020" name="Nature">
        <title>Giant virus diversity and host interactions through global metagenomics.</title>
        <authorList>
            <person name="Schulz F."/>
            <person name="Roux S."/>
            <person name="Paez-Espino D."/>
            <person name="Jungbluth S."/>
            <person name="Walsh D.A."/>
            <person name="Denef V.J."/>
            <person name="McMahon K.D."/>
            <person name="Konstantinidis K.T."/>
            <person name="Eloe-Fadrosh E.A."/>
            <person name="Kyrpides N.C."/>
            <person name="Woyke T."/>
        </authorList>
    </citation>
    <scope>NUCLEOTIDE SEQUENCE</scope>
    <source>
        <strain evidence="1">GVMAG-M-3300013004-44</strain>
    </source>
</reference>
<evidence type="ECO:0000313" key="1">
    <source>
        <dbReference type="EMBL" id="QHS91147.1"/>
    </source>
</evidence>
<proteinExistence type="predicted"/>
<protein>
    <recommendedName>
        <fullName evidence="2">DHH family protein</fullName>
    </recommendedName>
</protein>
<sequence>MSCFIAHSSLSRHGTVRQYPIAPGQPNTWAMAEKIMRNTHVLLLDVSVPKETREKWFLNGALSVNCIDHHASAVEDWPAHACPIHVESCAALQTWHWIYPNLEVPTWLYHIDRVDRWDNPTEEDRCIREVLNIIAHKPVERKFDEAFDMTREFIETMSTPEGVLLTIEKGREILRKKDGALYPVLGKGTILSMTPELQALWNLPASWATIKLFIIDNTDISFDSTEAAHQVFTYYPQADVFINYRRRTFLEKGDMAVEKTVYTYSARSHGFHLTEGDSVFKGHPTSAGASLVQGEVSVLPFIKK</sequence>
<dbReference type="AlphaFoldDB" id="A0A6C0BFR4"/>
<dbReference type="SUPFAM" id="SSF64182">
    <property type="entry name" value="DHH phosphoesterases"/>
    <property type="match status" value="1"/>
</dbReference>
<dbReference type="EMBL" id="MN739155">
    <property type="protein sequence ID" value="QHS91147.1"/>
    <property type="molecule type" value="Genomic_DNA"/>
</dbReference>
<accession>A0A6C0BFR4</accession>
<evidence type="ECO:0008006" key="2">
    <source>
        <dbReference type="Google" id="ProtNLM"/>
    </source>
</evidence>
<dbReference type="InterPro" id="IPR038763">
    <property type="entry name" value="DHH_sf"/>
</dbReference>
<name>A0A6C0BFR4_9ZZZZ</name>